<dbReference type="HAMAP" id="MF_01456">
    <property type="entry name" value="NDH1_NuoK"/>
    <property type="match status" value="1"/>
</dbReference>
<organism evidence="12 13">
    <name type="scientific">Rufibacter radiotolerans</name>
    <dbReference type="NCBI Taxonomy" id="1379910"/>
    <lineage>
        <taxon>Bacteria</taxon>
        <taxon>Pseudomonadati</taxon>
        <taxon>Bacteroidota</taxon>
        <taxon>Cytophagia</taxon>
        <taxon>Cytophagales</taxon>
        <taxon>Hymenobacteraceae</taxon>
        <taxon>Rufibacter</taxon>
    </lineage>
</organism>
<dbReference type="KEGG" id="ruf:TH63_00245"/>
<dbReference type="Gene3D" id="1.10.287.3510">
    <property type="match status" value="1"/>
</dbReference>
<dbReference type="Pfam" id="PF00420">
    <property type="entry name" value="Oxidored_q2"/>
    <property type="match status" value="1"/>
</dbReference>
<keyword evidence="6 11" id="KW-0874">Quinone</keyword>
<dbReference type="Proteomes" id="UP000036458">
    <property type="component" value="Chromosome"/>
</dbReference>
<evidence type="ECO:0000256" key="3">
    <source>
        <dbReference type="ARBA" id="ARBA00010519"/>
    </source>
</evidence>
<dbReference type="PANTHER" id="PTHR11434:SF21">
    <property type="entry name" value="NADH DEHYDROGENASE SUBUNIT 4L-RELATED"/>
    <property type="match status" value="1"/>
</dbReference>
<dbReference type="EC" id="7.1.1.-" evidence="11"/>
<feature type="transmembrane region" description="Helical" evidence="11">
    <location>
        <begin position="15"/>
        <end position="33"/>
    </location>
</feature>
<accession>A0A0H4VKX6</accession>
<dbReference type="FunFam" id="1.10.287.3510:FF:000001">
    <property type="entry name" value="NADH-quinone oxidoreductase subunit K"/>
    <property type="match status" value="1"/>
</dbReference>
<keyword evidence="5 11" id="KW-0812">Transmembrane</keyword>
<comment type="function">
    <text evidence="1">NDH-1 shuttles electrons from NADH, via FMN and iron-sulfur (Fe-S) centers, to quinones in the respiratory chain. The immediate electron acceptor for the enzyme in this species is believed to be ubiquinone. Couples the redox reaction to proton translocation (for every two electrons transferred, four hydrogen ions are translocated across the cytoplasmic membrane), and thus conserves the redox energy in a proton gradient.</text>
</comment>
<dbReference type="PATRIC" id="fig|1379910.4.peg.52"/>
<dbReference type="GO" id="GO:0042773">
    <property type="term" value="P:ATP synthesis coupled electron transport"/>
    <property type="evidence" value="ECO:0007669"/>
    <property type="project" value="InterPro"/>
</dbReference>
<evidence type="ECO:0000313" key="13">
    <source>
        <dbReference type="Proteomes" id="UP000036458"/>
    </source>
</evidence>
<evidence type="ECO:0000256" key="1">
    <source>
        <dbReference type="ARBA" id="ARBA00002378"/>
    </source>
</evidence>
<comment type="function">
    <text evidence="11">NDH-1 shuttles electrons from NADH, via FMN and iron-sulfur (Fe-S) centers, to quinones in the respiratory chain. The immediate electron acceptor for the enzyme in this species is believed to be a menaquinone. Couples the redox reaction to proton translocation (for every two electrons transferred, four hydrogen ions are translocated across the cytoplasmic membrane), and thus conserves the redox energy in a proton gradient.</text>
</comment>
<evidence type="ECO:0000256" key="9">
    <source>
        <dbReference type="ARBA" id="ARBA00023027"/>
    </source>
</evidence>
<proteinExistence type="inferred from homology"/>
<evidence type="ECO:0000256" key="8">
    <source>
        <dbReference type="ARBA" id="ARBA00022989"/>
    </source>
</evidence>
<protein>
    <recommendedName>
        <fullName evidence="11">NADH-quinone oxidoreductase subunit K</fullName>
        <ecNumber evidence="11">7.1.1.-</ecNumber>
    </recommendedName>
    <alternativeName>
        <fullName evidence="11">NADH dehydrogenase I subunit K</fullName>
    </alternativeName>
    <alternativeName>
        <fullName evidence="11">NDH-1 subunit K</fullName>
    </alternativeName>
</protein>
<dbReference type="GO" id="GO:0005886">
    <property type="term" value="C:plasma membrane"/>
    <property type="evidence" value="ECO:0007669"/>
    <property type="project" value="UniProtKB-SubCell"/>
</dbReference>
<dbReference type="AlphaFoldDB" id="A0A0H4VKX6"/>
<comment type="similarity">
    <text evidence="3 11">Belongs to the complex I subunit 4L family.</text>
</comment>
<keyword evidence="13" id="KW-1185">Reference proteome</keyword>
<dbReference type="GO" id="GO:0030964">
    <property type="term" value="C:NADH dehydrogenase complex"/>
    <property type="evidence" value="ECO:0007669"/>
    <property type="project" value="TreeGrafter"/>
</dbReference>
<keyword evidence="4 11" id="KW-0813">Transport</keyword>
<dbReference type="NCBIfam" id="NF004323">
    <property type="entry name" value="PRK05715.1-5"/>
    <property type="match status" value="1"/>
</dbReference>
<keyword evidence="9 11" id="KW-0520">NAD</keyword>
<dbReference type="STRING" id="1379910.TH63_00245"/>
<keyword evidence="10 11" id="KW-0472">Membrane</keyword>
<evidence type="ECO:0000256" key="11">
    <source>
        <dbReference type="HAMAP-Rule" id="MF_01456"/>
    </source>
</evidence>
<evidence type="ECO:0000256" key="5">
    <source>
        <dbReference type="ARBA" id="ARBA00022692"/>
    </source>
</evidence>
<keyword evidence="11" id="KW-1003">Cell membrane</keyword>
<comment type="catalytic activity">
    <reaction evidence="11">
        <text>a quinone + NADH + 5 H(+)(in) = a quinol + NAD(+) + 4 H(+)(out)</text>
        <dbReference type="Rhea" id="RHEA:57888"/>
        <dbReference type="ChEBI" id="CHEBI:15378"/>
        <dbReference type="ChEBI" id="CHEBI:24646"/>
        <dbReference type="ChEBI" id="CHEBI:57540"/>
        <dbReference type="ChEBI" id="CHEBI:57945"/>
        <dbReference type="ChEBI" id="CHEBI:132124"/>
    </reaction>
</comment>
<dbReference type="NCBIfam" id="NF004320">
    <property type="entry name" value="PRK05715.1-2"/>
    <property type="match status" value="1"/>
</dbReference>
<gene>
    <name evidence="11" type="primary">nuoK</name>
    <name evidence="12" type="ORF">TH63_00245</name>
</gene>
<feature type="transmembrane region" description="Helical" evidence="11">
    <location>
        <begin position="67"/>
        <end position="93"/>
    </location>
</feature>
<comment type="subunit">
    <text evidence="11">NDH-1 is composed of 14 different subunits. Subunits NuoA, H, J, K, L, M, N constitute the membrane sector of the complex.</text>
</comment>
<dbReference type="GO" id="GO:0050136">
    <property type="term" value="F:NADH dehydrogenase (quinone) (non-electrogenic) activity"/>
    <property type="evidence" value="ECO:0007669"/>
    <property type="project" value="UniProtKB-UniRule"/>
</dbReference>
<evidence type="ECO:0000256" key="2">
    <source>
        <dbReference type="ARBA" id="ARBA00004141"/>
    </source>
</evidence>
<sequence length="109" mass="12331">MNEIPEVIRTIPLNLYLYFSTALFCIGITGVLIRRNAIIIFMCIELMLNSVNLLLTAFSAYRSDPNGQIFVFFIMAVAAAEVAVGLAIIVMIYRNLRTTDINILNKLKW</sequence>
<evidence type="ECO:0000256" key="10">
    <source>
        <dbReference type="ARBA" id="ARBA00023136"/>
    </source>
</evidence>
<dbReference type="PANTHER" id="PTHR11434">
    <property type="entry name" value="NADH-UBIQUINONE OXIDOREDUCTASE SUBUNIT ND4L"/>
    <property type="match status" value="1"/>
</dbReference>
<evidence type="ECO:0000313" key="12">
    <source>
        <dbReference type="EMBL" id="AKQ44419.1"/>
    </source>
</evidence>
<evidence type="ECO:0000256" key="6">
    <source>
        <dbReference type="ARBA" id="ARBA00022719"/>
    </source>
</evidence>
<dbReference type="EMBL" id="CP010777">
    <property type="protein sequence ID" value="AKQ44419.1"/>
    <property type="molecule type" value="Genomic_DNA"/>
</dbReference>
<dbReference type="OrthoDB" id="9810120at2"/>
<dbReference type="InterPro" id="IPR001133">
    <property type="entry name" value="NADH_UbQ_OxRdtase_chain4L/K"/>
</dbReference>
<feature type="transmembrane region" description="Helical" evidence="11">
    <location>
        <begin position="38"/>
        <end position="61"/>
    </location>
</feature>
<keyword evidence="7 11" id="KW-1278">Translocase</keyword>
<dbReference type="GO" id="GO:0048038">
    <property type="term" value="F:quinone binding"/>
    <property type="evidence" value="ECO:0007669"/>
    <property type="project" value="UniProtKB-KW"/>
</dbReference>
<evidence type="ECO:0000256" key="7">
    <source>
        <dbReference type="ARBA" id="ARBA00022967"/>
    </source>
</evidence>
<dbReference type="InterPro" id="IPR039428">
    <property type="entry name" value="NUOK/Mnh_C1-like"/>
</dbReference>
<reference evidence="12 13" key="1">
    <citation type="submission" date="2015-01" db="EMBL/GenBank/DDBJ databases">
        <title>Rufibacter sp./DG31D/ whole genome sequencing.</title>
        <authorList>
            <person name="Kim M.K."/>
            <person name="Srinivasan S."/>
            <person name="Lee J.-J."/>
        </authorList>
    </citation>
    <scope>NUCLEOTIDE SEQUENCE [LARGE SCALE GENOMIC DNA]</scope>
    <source>
        <strain evidence="12 13">DG31D</strain>
    </source>
</reference>
<keyword evidence="8 11" id="KW-1133">Transmembrane helix</keyword>
<name>A0A0H4VKX6_9BACT</name>
<evidence type="ECO:0000256" key="4">
    <source>
        <dbReference type="ARBA" id="ARBA00022448"/>
    </source>
</evidence>
<dbReference type="RefSeq" id="WP_048919155.1">
    <property type="nucleotide sequence ID" value="NZ_CP010777.1"/>
</dbReference>
<dbReference type="NCBIfam" id="NF004321">
    <property type="entry name" value="PRK05715.1-3"/>
    <property type="match status" value="1"/>
</dbReference>
<comment type="subcellular location">
    <subcellularLocation>
        <location evidence="11">Cell membrane</location>
        <topology evidence="11">Multi-pass membrane protein</topology>
    </subcellularLocation>
    <subcellularLocation>
        <location evidence="2">Membrane</location>
        <topology evidence="2">Multi-pass membrane protein</topology>
    </subcellularLocation>
</comment>